<sequence length="281" mass="32119">MRPREKMENSKLNEEDIRFVARFYDPLKMDTSEAWKKLKLANVTEIKYHSILYRIASVAAVLIIVIGSISVYLYTNHDKQDWITVTTDGKHSLVYVLPDSSTVYLAKEAILKYNKGDYDVRSRNVELSGKAFFEVCHKEESPFIVKTSIAGVQVLGTCFQVQADLDTTSIFVDSGKVRFYNKKYPDVILEAGEGAYAVKDGNIKKDTNVDVNILSWKTNIFYFRDTPLPIVIKKLEEVYGVHIINIPQKDYHLTSSFHDISVSEIINLINEALDIHLKIEL</sequence>
<reference evidence="5" key="1">
    <citation type="submission" date="2020-07" db="EMBL/GenBank/DDBJ databases">
        <title>Complete genome sequencing of Coprobacter sp. strain 2CBH44.</title>
        <authorList>
            <person name="Sakamoto M."/>
            <person name="Murakami T."/>
            <person name="Mori H."/>
        </authorList>
    </citation>
    <scope>NUCLEOTIDE SEQUENCE [LARGE SCALE GENOMIC DNA]</scope>
    <source>
        <strain evidence="5">2CBH44</strain>
    </source>
</reference>
<protein>
    <submittedName>
        <fullName evidence="4">Uncharacterized protein</fullName>
    </submittedName>
</protein>
<accession>A0A7G1HUV2</accession>
<dbReference type="GO" id="GO:0016989">
    <property type="term" value="F:sigma factor antagonist activity"/>
    <property type="evidence" value="ECO:0007669"/>
    <property type="project" value="TreeGrafter"/>
</dbReference>
<dbReference type="PIRSF" id="PIRSF018266">
    <property type="entry name" value="FecR"/>
    <property type="match status" value="1"/>
</dbReference>
<dbReference type="InterPro" id="IPR012373">
    <property type="entry name" value="Ferrdict_sens_TM"/>
</dbReference>
<dbReference type="EMBL" id="AP023322">
    <property type="protein sequence ID" value="BCI63529.1"/>
    <property type="molecule type" value="Genomic_DNA"/>
</dbReference>
<dbReference type="Proteomes" id="UP000594042">
    <property type="component" value="Chromosome"/>
</dbReference>
<dbReference type="PANTHER" id="PTHR30273">
    <property type="entry name" value="PERIPLASMIC SIGNAL SENSOR AND SIGMA FACTOR ACTIVATOR FECR-RELATED"/>
    <property type="match status" value="1"/>
</dbReference>
<evidence type="ECO:0000256" key="1">
    <source>
        <dbReference type="SAM" id="Phobius"/>
    </source>
</evidence>
<evidence type="ECO:0000259" key="2">
    <source>
        <dbReference type="Pfam" id="PF04773"/>
    </source>
</evidence>
<feature type="domain" description="FecR protein" evidence="2">
    <location>
        <begin position="84"/>
        <end position="178"/>
    </location>
</feature>
<dbReference type="Gene3D" id="3.55.50.30">
    <property type="match status" value="1"/>
</dbReference>
<organism evidence="4 5">
    <name type="scientific">Coprobacter secundus subsp. similis</name>
    <dbReference type="NCBI Taxonomy" id="2751153"/>
    <lineage>
        <taxon>Bacteria</taxon>
        <taxon>Pseudomonadati</taxon>
        <taxon>Bacteroidota</taxon>
        <taxon>Bacteroidia</taxon>
        <taxon>Bacteroidales</taxon>
        <taxon>Barnesiellaceae</taxon>
        <taxon>Coprobacter</taxon>
    </lineage>
</organism>
<dbReference type="InterPro" id="IPR032508">
    <property type="entry name" value="FecR_C"/>
</dbReference>
<keyword evidence="5" id="KW-1185">Reference proteome</keyword>
<keyword evidence="1" id="KW-1133">Transmembrane helix</keyword>
<keyword evidence="1" id="KW-0812">Transmembrane</keyword>
<feature type="transmembrane region" description="Helical" evidence="1">
    <location>
        <begin position="51"/>
        <end position="74"/>
    </location>
</feature>
<evidence type="ECO:0000313" key="4">
    <source>
        <dbReference type="EMBL" id="BCI63529.1"/>
    </source>
</evidence>
<evidence type="ECO:0000313" key="5">
    <source>
        <dbReference type="Proteomes" id="UP000594042"/>
    </source>
</evidence>
<gene>
    <name evidence="4" type="ORF">Cop2CBH44_18820</name>
</gene>
<keyword evidence="1" id="KW-0472">Membrane</keyword>
<dbReference type="Pfam" id="PF04773">
    <property type="entry name" value="FecR"/>
    <property type="match status" value="1"/>
</dbReference>
<dbReference type="AlphaFoldDB" id="A0A7G1HUV2"/>
<feature type="domain" description="Protein FecR C-terminal" evidence="3">
    <location>
        <begin position="221"/>
        <end position="280"/>
    </location>
</feature>
<dbReference type="PANTHER" id="PTHR30273:SF2">
    <property type="entry name" value="PROTEIN FECR"/>
    <property type="match status" value="1"/>
</dbReference>
<proteinExistence type="predicted"/>
<evidence type="ECO:0000259" key="3">
    <source>
        <dbReference type="Pfam" id="PF16344"/>
    </source>
</evidence>
<dbReference type="Pfam" id="PF16344">
    <property type="entry name" value="FecR_C"/>
    <property type="match status" value="1"/>
</dbReference>
<dbReference type="KEGG" id="copr:Cop2CBH44_18820"/>
<dbReference type="InterPro" id="IPR006860">
    <property type="entry name" value="FecR"/>
</dbReference>
<name>A0A7G1HUV2_9BACT</name>
<dbReference type="Gene3D" id="2.60.120.1440">
    <property type="match status" value="1"/>
</dbReference>